<feature type="domain" description="GGDEF" evidence="3">
    <location>
        <begin position="431"/>
        <end position="562"/>
    </location>
</feature>
<organism evidence="4 5">
    <name type="scientific">Rugosimonospora acidiphila</name>
    <dbReference type="NCBI Taxonomy" id="556531"/>
    <lineage>
        <taxon>Bacteria</taxon>
        <taxon>Bacillati</taxon>
        <taxon>Actinomycetota</taxon>
        <taxon>Actinomycetes</taxon>
        <taxon>Micromonosporales</taxon>
        <taxon>Micromonosporaceae</taxon>
        <taxon>Rugosimonospora</taxon>
    </lineage>
</organism>
<dbReference type="PROSITE" id="PS50883">
    <property type="entry name" value="EAL"/>
    <property type="match status" value="1"/>
</dbReference>
<dbReference type="InterPro" id="IPR003018">
    <property type="entry name" value="GAF"/>
</dbReference>
<dbReference type="SMART" id="SM00065">
    <property type="entry name" value="GAF"/>
    <property type="match status" value="1"/>
</dbReference>
<gene>
    <name evidence="4" type="ORF">GCM10023322_04240</name>
</gene>
<dbReference type="InterPro" id="IPR029016">
    <property type="entry name" value="GAF-like_dom_sf"/>
</dbReference>
<feature type="transmembrane region" description="Helical" evidence="1">
    <location>
        <begin position="145"/>
        <end position="169"/>
    </location>
</feature>
<dbReference type="CDD" id="cd01948">
    <property type="entry name" value="EAL"/>
    <property type="match status" value="1"/>
</dbReference>
<feature type="transmembrane region" description="Helical" evidence="1">
    <location>
        <begin position="13"/>
        <end position="35"/>
    </location>
</feature>
<dbReference type="CDD" id="cd01949">
    <property type="entry name" value="GGDEF"/>
    <property type="match status" value="1"/>
</dbReference>
<dbReference type="PANTHER" id="PTHR33121">
    <property type="entry name" value="CYCLIC DI-GMP PHOSPHODIESTERASE PDEF"/>
    <property type="match status" value="1"/>
</dbReference>
<evidence type="ECO:0000256" key="1">
    <source>
        <dbReference type="SAM" id="Phobius"/>
    </source>
</evidence>
<dbReference type="Pfam" id="PF00990">
    <property type="entry name" value="GGDEF"/>
    <property type="match status" value="1"/>
</dbReference>
<dbReference type="PANTHER" id="PTHR33121:SF71">
    <property type="entry name" value="OXYGEN SENSOR PROTEIN DOSP"/>
    <property type="match status" value="1"/>
</dbReference>
<evidence type="ECO:0000259" key="3">
    <source>
        <dbReference type="PROSITE" id="PS50887"/>
    </source>
</evidence>
<keyword evidence="1" id="KW-0812">Transmembrane</keyword>
<evidence type="ECO:0000313" key="4">
    <source>
        <dbReference type="EMBL" id="GAA5178061.1"/>
    </source>
</evidence>
<dbReference type="Gene3D" id="3.30.450.40">
    <property type="match status" value="1"/>
</dbReference>
<comment type="caution">
    <text evidence="4">The sequence shown here is derived from an EMBL/GenBank/DDBJ whole genome shotgun (WGS) entry which is preliminary data.</text>
</comment>
<dbReference type="SUPFAM" id="SSF55073">
    <property type="entry name" value="Nucleotide cyclase"/>
    <property type="match status" value="1"/>
</dbReference>
<name>A0ABP9RJG4_9ACTN</name>
<feature type="transmembrane region" description="Helical" evidence="1">
    <location>
        <begin position="78"/>
        <end position="99"/>
    </location>
</feature>
<dbReference type="InterPro" id="IPR001633">
    <property type="entry name" value="EAL_dom"/>
</dbReference>
<dbReference type="SUPFAM" id="SSF55781">
    <property type="entry name" value="GAF domain-like"/>
    <property type="match status" value="1"/>
</dbReference>
<feature type="transmembrane region" description="Helical" evidence="1">
    <location>
        <begin position="181"/>
        <end position="202"/>
    </location>
</feature>
<dbReference type="EMBL" id="BAABJQ010000001">
    <property type="protein sequence ID" value="GAA5178061.1"/>
    <property type="molecule type" value="Genomic_DNA"/>
</dbReference>
<reference evidence="5" key="1">
    <citation type="journal article" date="2019" name="Int. J. Syst. Evol. Microbiol.">
        <title>The Global Catalogue of Microorganisms (GCM) 10K type strain sequencing project: providing services to taxonomists for standard genome sequencing and annotation.</title>
        <authorList>
            <consortium name="The Broad Institute Genomics Platform"/>
            <consortium name="The Broad Institute Genome Sequencing Center for Infectious Disease"/>
            <person name="Wu L."/>
            <person name="Ma J."/>
        </authorList>
    </citation>
    <scope>NUCLEOTIDE SEQUENCE [LARGE SCALE GENOMIC DNA]</scope>
    <source>
        <strain evidence="5">JCM 18304</strain>
    </source>
</reference>
<feature type="transmembrane region" description="Helical" evidence="1">
    <location>
        <begin position="208"/>
        <end position="227"/>
    </location>
</feature>
<dbReference type="RefSeq" id="WP_345625467.1">
    <property type="nucleotide sequence ID" value="NZ_BAABJQ010000001.1"/>
</dbReference>
<keyword evidence="1" id="KW-1133">Transmembrane helix</keyword>
<dbReference type="InterPro" id="IPR050706">
    <property type="entry name" value="Cyclic-di-GMP_PDE-like"/>
</dbReference>
<feature type="transmembrane region" description="Helical" evidence="1">
    <location>
        <begin position="111"/>
        <end position="133"/>
    </location>
</feature>
<dbReference type="NCBIfam" id="TIGR00254">
    <property type="entry name" value="GGDEF"/>
    <property type="match status" value="1"/>
</dbReference>
<protein>
    <submittedName>
        <fullName evidence="4">EAL domain-containing protein</fullName>
    </submittedName>
</protein>
<dbReference type="SMART" id="SM00267">
    <property type="entry name" value="GGDEF"/>
    <property type="match status" value="1"/>
</dbReference>
<dbReference type="Proteomes" id="UP001501570">
    <property type="component" value="Unassembled WGS sequence"/>
</dbReference>
<proteinExistence type="predicted"/>
<dbReference type="InterPro" id="IPR000160">
    <property type="entry name" value="GGDEF_dom"/>
</dbReference>
<dbReference type="SUPFAM" id="SSF141868">
    <property type="entry name" value="EAL domain-like"/>
    <property type="match status" value="1"/>
</dbReference>
<dbReference type="Pfam" id="PF00563">
    <property type="entry name" value="EAL"/>
    <property type="match status" value="1"/>
</dbReference>
<keyword evidence="1" id="KW-0472">Membrane</keyword>
<dbReference type="PROSITE" id="PS50887">
    <property type="entry name" value="GGDEF"/>
    <property type="match status" value="1"/>
</dbReference>
<sequence>MTITVTAPRRPEYLAWFISGPLTVLTILLAVPAVAHHRPVFGSLPEAAAFLAVFVAADALSFTVEVRRHGLRIVPTEIPFIVALFYLPPLTLLLVRTLARLIVQARVGPPVKLAFNTSSILASTAVGALIVSYSDPLGTGPRSWLVLFAATVATVLFSVAAVLGVISLVQGGASLRRIVRTSTPGLAVGSINSAVGLLVLITIQRSPWALLLVAGLAAALFVVYRAYAQSLRQHRSLSEIYDLTRAVAETNNDVTLADVLLARVRGLLQAEWATLWLPAQGRFPETLLSARVDDGGLIDLSATPESQRHRAFDQGITVATGPKLDGDDQSRAALREAGTKDAIVVPLRSGGAVIGTLEVADRLGGPTVTFRAEDIRLLETVAVHASAAVENSRLVDRLRFDAHHDALTGLPNRRRMANALEQAVKVRAPGEAVAVLQFNLSGLRDVNESLGYAAGDELLSEVARRLREAAPAAALVARLGGDEFAVMLRTPGADAAIALAGELRQALQDPIEIGELKLDVDSAVGIAMHPDHGAEPGILLQRADVATHVAKLMSPAVQLFNIGLESRSSRRLALAGDLRRALDNDELEVYFQPKVSFRTRQLVGVECLARWERSAHGSVSPEDFVAVAEHTGQMGRLTEAVLREGLRRCREWSLAGKPLNVAVNLSPRTLTDPEFPAWVSGLLAEYDVSPDQLTLEMAENGMSGGSDRMLPILNQLSEMGVRLSVDDFGTGYSSLSYLRRLPVHEVKIDRTFIQGMATDPGDLAIVRAIVDLARHFGLSVVAEGVESELTLSLLEDIGCHTGQGFLFSRPLSYDRLEAWFSAQTEPEPTPAGEIRRLRAVP</sequence>
<dbReference type="InterPro" id="IPR043128">
    <property type="entry name" value="Rev_trsase/Diguanyl_cyclase"/>
</dbReference>
<dbReference type="Gene3D" id="3.30.70.270">
    <property type="match status" value="1"/>
</dbReference>
<dbReference type="Gene3D" id="3.20.20.450">
    <property type="entry name" value="EAL domain"/>
    <property type="match status" value="1"/>
</dbReference>
<accession>A0ABP9RJG4</accession>
<dbReference type="InterPro" id="IPR035919">
    <property type="entry name" value="EAL_sf"/>
</dbReference>
<evidence type="ECO:0000313" key="5">
    <source>
        <dbReference type="Proteomes" id="UP001501570"/>
    </source>
</evidence>
<dbReference type="InterPro" id="IPR029787">
    <property type="entry name" value="Nucleotide_cyclase"/>
</dbReference>
<dbReference type="Pfam" id="PF01590">
    <property type="entry name" value="GAF"/>
    <property type="match status" value="1"/>
</dbReference>
<keyword evidence="5" id="KW-1185">Reference proteome</keyword>
<dbReference type="SMART" id="SM00052">
    <property type="entry name" value="EAL"/>
    <property type="match status" value="1"/>
</dbReference>
<feature type="transmembrane region" description="Helical" evidence="1">
    <location>
        <begin position="47"/>
        <end position="66"/>
    </location>
</feature>
<evidence type="ECO:0000259" key="2">
    <source>
        <dbReference type="PROSITE" id="PS50883"/>
    </source>
</evidence>
<feature type="domain" description="EAL" evidence="2">
    <location>
        <begin position="571"/>
        <end position="824"/>
    </location>
</feature>